<dbReference type="PANTHER" id="PTHR28055">
    <property type="entry name" value="ALTERED INHERITANCE OF MITOCHONDRIA PROTEIN 41, MITOCHONDRIAL"/>
    <property type="match status" value="1"/>
</dbReference>
<dbReference type="Gene3D" id="1.10.1510.10">
    <property type="entry name" value="Uncharacterised protein YqeY/AIM41 PF09424, N-terminal domain"/>
    <property type="match status" value="1"/>
</dbReference>
<keyword evidence="2" id="KW-1185">Reference proteome</keyword>
<dbReference type="InterPro" id="IPR019004">
    <property type="entry name" value="YqeY/Aim41"/>
</dbReference>
<dbReference type="EMBL" id="CP015839">
    <property type="protein sequence ID" value="ANG61803.1"/>
    <property type="molecule type" value="Genomic_DNA"/>
</dbReference>
<dbReference type="PANTHER" id="PTHR28055:SF1">
    <property type="entry name" value="ALTERED INHERITANCE OF MITOCHONDRIA PROTEIN 41, MITOCHONDRIAL"/>
    <property type="match status" value="1"/>
</dbReference>
<proteinExistence type="predicted"/>
<name>A0A1A9EWA1_9GAMM</name>
<keyword evidence="1" id="KW-0808">Transferase</keyword>
<dbReference type="Proteomes" id="UP000078070">
    <property type="component" value="Chromosome"/>
</dbReference>
<dbReference type="RefSeq" id="WP_067378698.1">
    <property type="nucleotide sequence ID" value="NZ_CP015839.1"/>
</dbReference>
<protein>
    <submittedName>
        <fullName evidence="1">Glutamyl-tRNA amidotransferase</fullName>
    </submittedName>
</protein>
<dbReference type="Gene3D" id="1.10.10.410">
    <property type="match status" value="1"/>
</dbReference>
<dbReference type="InterPro" id="IPR003789">
    <property type="entry name" value="Asn/Gln_tRNA_amidoTrase-B-like"/>
</dbReference>
<dbReference type="SUPFAM" id="SSF89095">
    <property type="entry name" value="GatB/YqeY motif"/>
    <property type="match status" value="1"/>
</dbReference>
<dbReference type="GO" id="GO:0016740">
    <property type="term" value="F:transferase activity"/>
    <property type="evidence" value="ECO:0007669"/>
    <property type="project" value="UniProtKB-KW"/>
</dbReference>
<organism evidence="1 2">
    <name type="scientific">Marinobacterium aestuarii</name>
    <dbReference type="NCBI Taxonomy" id="1821621"/>
    <lineage>
        <taxon>Bacteria</taxon>
        <taxon>Pseudomonadati</taxon>
        <taxon>Pseudomonadota</taxon>
        <taxon>Gammaproteobacteria</taxon>
        <taxon>Oceanospirillales</taxon>
        <taxon>Oceanospirillaceae</taxon>
        <taxon>Marinobacterium</taxon>
    </lineage>
</organism>
<dbReference type="OrthoDB" id="9788127at2"/>
<gene>
    <name evidence="1" type="ORF">A8C75_04460</name>
</gene>
<reference evidence="1 2" key="2">
    <citation type="journal article" date="2018" name="Int. J. Syst. Evol. Microbiol.">
        <title>Marinobacterium aestuarii sp. nov., a benzene-degrading marine bacterium isolated from estuary sediment.</title>
        <authorList>
            <person name="Bae S.S."/>
            <person name="Jung J."/>
            <person name="Chung D."/>
            <person name="Baek K."/>
        </authorList>
    </citation>
    <scope>NUCLEOTIDE SEQUENCE [LARGE SCALE GENOMIC DNA]</scope>
    <source>
        <strain evidence="1 2">ST58-10</strain>
    </source>
</reference>
<dbReference type="GO" id="GO:0016884">
    <property type="term" value="F:carbon-nitrogen ligase activity, with glutamine as amido-N-donor"/>
    <property type="evidence" value="ECO:0007669"/>
    <property type="project" value="InterPro"/>
</dbReference>
<evidence type="ECO:0000313" key="1">
    <source>
        <dbReference type="EMBL" id="ANG61803.1"/>
    </source>
</evidence>
<reference evidence="2" key="1">
    <citation type="submission" date="2016-05" db="EMBL/GenBank/DDBJ databases">
        <authorList>
            <person name="Baek K."/>
            <person name="Yang S.-J."/>
        </authorList>
    </citation>
    <scope>NUCLEOTIDE SEQUENCE [LARGE SCALE GENOMIC DNA]</scope>
    <source>
        <strain evidence="2">ST58-10</strain>
    </source>
</reference>
<evidence type="ECO:0000313" key="2">
    <source>
        <dbReference type="Proteomes" id="UP000078070"/>
    </source>
</evidence>
<sequence>MSELKLKISAEMKAAMRAKDKARLGTIRLMMSEIKRIEVDERIELDDTRVLAVLDKMQKQRRDSISQFDTAGRQDLADLERQELEVIKTFLPQPLTEQELADLIAQAISTTAAQSMQDMGKVMAIIKPQIQGRADGGAVSKLVKAQLAG</sequence>
<dbReference type="KEGG" id="mars:A8C75_04460"/>
<dbReference type="AlphaFoldDB" id="A0A1A9EWA1"/>
<dbReference type="InterPro" id="IPR023168">
    <property type="entry name" value="GatB_Yqey_C_2"/>
</dbReference>
<accession>A0A1A9EWA1</accession>
<dbReference type="STRING" id="1821621.A8C75_04460"/>
<dbReference type="InterPro" id="IPR042184">
    <property type="entry name" value="YqeY/Aim41_N"/>
</dbReference>
<dbReference type="Pfam" id="PF09424">
    <property type="entry name" value="YqeY"/>
    <property type="match status" value="1"/>
</dbReference>